<organism evidence="3 4">
    <name type="scientific">Flavobacterium columnare</name>
    <dbReference type="NCBI Taxonomy" id="996"/>
    <lineage>
        <taxon>Bacteria</taxon>
        <taxon>Pseudomonadati</taxon>
        <taxon>Bacteroidota</taxon>
        <taxon>Flavobacteriia</taxon>
        <taxon>Flavobacteriales</taxon>
        <taxon>Flavobacteriaceae</taxon>
        <taxon>Flavobacterium</taxon>
    </lineage>
</organism>
<dbReference type="EMBL" id="OLKH01000077">
    <property type="protein sequence ID" value="SPE77048.1"/>
    <property type="molecule type" value="Genomic_DNA"/>
</dbReference>
<evidence type="ECO:0000313" key="3">
    <source>
        <dbReference type="EMBL" id="SPE77048.1"/>
    </source>
</evidence>
<protein>
    <submittedName>
        <fullName evidence="3">Murein DD-endopeptidase MepM</fullName>
        <ecNumber evidence="3">3.4.24.-</ecNumber>
    </submittedName>
</protein>
<evidence type="ECO:0000259" key="2">
    <source>
        <dbReference type="Pfam" id="PF01551"/>
    </source>
</evidence>
<dbReference type="CDD" id="cd12797">
    <property type="entry name" value="M23_peptidase"/>
    <property type="match status" value="1"/>
</dbReference>
<keyword evidence="3" id="KW-0378">Hydrolase</keyword>
<feature type="domain" description="M23ase beta-sheet core" evidence="2">
    <location>
        <begin position="49"/>
        <end position="116"/>
    </location>
</feature>
<dbReference type="RefSeq" id="WP_105195834.1">
    <property type="nucleotide sequence ID" value="NZ_OLKH01000077.1"/>
</dbReference>
<dbReference type="PANTHER" id="PTHR21666">
    <property type="entry name" value="PEPTIDASE-RELATED"/>
    <property type="match status" value="1"/>
</dbReference>
<evidence type="ECO:0000313" key="4">
    <source>
        <dbReference type="Proteomes" id="UP000238180"/>
    </source>
</evidence>
<feature type="domain" description="M23ase beta-sheet core" evidence="2">
    <location>
        <begin position="136"/>
        <end position="165"/>
    </location>
</feature>
<evidence type="ECO:0000256" key="1">
    <source>
        <dbReference type="SAM" id="SignalP"/>
    </source>
</evidence>
<feature type="chain" id="PRO_5014692804" evidence="1">
    <location>
        <begin position="19"/>
        <end position="566"/>
    </location>
</feature>
<dbReference type="PANTHER" id="PTHR21666:SF270">
    <property type="entry name" value="MUREIN HYDROLASE ACTIVATOR ENVC"/>
    <property type="match status" value="1"/>
</dbReference>
<sequence length="566" mass="65658">MVKKFWFFLLFFSLVAFTQDKYPKDYFGSPLNINLNIAGSFGELRPNHFHSGIDFRTQQKEGFPVYATADGFVSRLNVSTYGYGKCLYIDHPNGYTTVYAHLQRFSETIDRYVREKQYADKTFVLELRLKDNFLVVKKGDLIGYTGNTGGSSGPHLHFEIRNTKTEFIMNPFLFGYDTLVKDTKAPSIEGLYAYALSKNAIVNGSSQPIMVPLSLQSDGTYLATPVKAKDTIGFAINAHDVSDFNFGKNGIYKLNAFLNGTPYFNYQFDSFSFDESKHINCFIDYPRYKKTHQRFQKLFVGYIFPENIIKHKINNGQLKVEPNYNLNYEIEIYDFHGNKNTLIIPIEFSNSNSSMVNNPPKTPYFLKSQIEQLYSKEGISVFIPEQTFYEDFYIKFDVKDKELYLHDESVAINKPMTITFDVSHLPKEEREKMFIANLDHSRIEYNFTIKKEDQFIIKTKKLGKFFIAKDTIAPKIYAPNFKMAEDLTSKDSLKIFISDNLSGIKSYNAYLNNEWILMEYEPKLNRLIHFFSDSKFINGKNDFKLEVVDNLGNTTTFESNFYKTKL</sequence>
<name>A0A2N9P9K4_9FLAO</name>
<dbReference type="InterPro" id="IPR050570">
    <property type="entry name" value="Cell_wall_metabolism_enzyme"/>
</dbReference>
<accession>A0A2N9P9K4</accession>
<dbReference type="InterPro" id="IPR011055">
    <property type="entry name" value="Dup_hybrid_motif"/>
</dbReference>
<dbReference type="InterPro" id="IPR016047">
    <property type="entry name" value="M23ase_b-sheet_dom"/>
</dbReference>
<dbReference type="Pfam" id="PF01551">
    <property type="entry name" value="Peptidase_M23"/>
    <property type="match status" value="2"/>
</dbReference>
<dbReference type="Gene3D" id="2.70.70.10">
    <property type="entry name" value="Glucose Permease (Domain IIA)"/>
    <property type="match status" value="1"/>
</dbReference>
<dbReference type="GO" id="GO:0004222">
    <property type="term" value="F:metalloendopeptidase activity"/>
    <property type="evidence" value="ECO:0007669"/>
    <property type="project" value="TreeGrafter"/>
</dbReference>
<dbReference type="SUPFAM" id="SSF51261">
    <property type="entry name" value="Duplicated hybrid motif"/>
    <property type="match status" value="1"/>
</dbReference>
<dbReference type="Proteomes" id="UP000238180">
    <property type="component" value="Unassembled WGS sequence"/>
</dbReference>
<keyword evidence="1" id="KW-0732">Signal</keyword>
<proteinExistence type="predicted"/>
<feature type="signal peptide" evidence="1">
    <location>
        <begin position="1"/>
        <end position="18"/>
    </location>
</feature>
<reference evidence="3 4" key="1">
    <citation type="submission" date="2018-02" db="EMBL/GenBank/DDBJ databases">
        <authorList>
            <person name="Cohen D.B."/>
            <person name="Kent A.D."/>
        </authorList>
    </citation>
    <scope>NUCLEOTIDE SEQUENCE [LARGE SCALE GENOMIC DNA]</scope>
    <source>
        <strain evidence="3">CIP109753</strain>
    </source>
</reference>
<dbReference type="AlphaFoldDB" id="A0A2N9P9K4"/>
<gene>
    <name evidence="3" type="primary">mepM_1</name>
    <name evidence="3" type="ORF">FLACOL_01038</name>
</gene>
<dbReference type="EC" id="3.4.24.-" evidence="3"/>